<evidence type="ECO:0000256" key="1">
    <source>
        <dbReference type="SAM" id="MobiDB-lite"/>
    </source>
</evidence>
<proteinExistence type="predicted"/>
<protein>
    <submittedName>
        <fullName evidence="3">Protein TonB, links inner and outer membranes</fullName>
    </submittedName>
</protein>
<dbReference type="AlphaFoldDB" id="A0A521D1R7"/>
<evidence type="ECO:0000256" key="2">
    <source>
        <dbReference type="SAM" id="Phobius"/>
    </source>
</evidence>
<accession>A0A521D1R7</accession>
<keyword evidence="2" id="KW-0472">Membrane</keyword>
<feature type="compositionally biased region" description="Polar residues" evidence="1">
    <location>
        <begin position="90"/>
        <end position="99"/>
    </location>
</feature>
<feature type="compositionally biased region" description="Basic and acidic residues" evidence="1">
    <location>
        <begin position="80"/>
        <end position="89"/>
    </location>
</feature>
<dbReference type="RefSeq" id="WP_142603703.1">
    <property type="nucleotide sequence ID" value="NZ_FXSZ01000005.1"/>
</dbReference>
<reference evidence="3 4" key="1">
    <citation type="submission" date="2017-05" db="EMBL/GenBank/DDBJ databases">
        <authorList>
            <person name="Varghese N."/>
            <person name="Submissions S."/>
        </authorList>
    </citation>
    <scope>NUCLEOTIDE SEQUENCE [LARGE SCALE GENOMIC DNA]</scope>
    <source>
        <strain evidence="3 4">DSM 21342</strain>
    </source>
</reference>
<feature type="region of interest" description="Disordered" evidence="1">
    <location>
        <begin position="61"/>
        <end position="189"/>
    </location>
</feature>
<keyword evidence="2" id="KW-1133">Transmembrane helix</keyword>
<dbReference type="OrthoDB" id="676306at2"/>
<keyword evidence="4" id="KW-1185">Reference proteome</keyword>
<keyword evidence="2" id="KW-0812">Transmembrane</keyword>
<dbReference type="EMBL" id="FXSZ01000005">
    <property type="protein sequence ID" value="SMO65618.1"/>
    <property type="molecule type" value="Genomic_DNA"/>
</dbReference>
<evidence type="ECO:0000313" key="4">
    <source>
        <dbReference type="Proteomes" id="UP000315971"/>
    </source>
</evidence>
<dbReference type="Proteomes" id="UP000315971">
    <property type="component" value="Unassembled WGS sequence"/>
</dbReference>
<sequence>MAIAQHKEEEDNSGKAFLFTTLLYVFLIALCFLFRITNPYTPEDSEGGIVVNYGTSDVGMGDDFTSVEEPSVDPNANGKQPKERVEETTPTKSNSSQNEKALITQDDPEAPELKTAVNKTVKVKTETPVTTPPKTETPKEQPHIADPNALYKGKKNTGVGTGDGTGTEPGNQGKTTGDPNSNSYSGTGTGGGGIALNLSGRKFISRPTIEDNGQTAGKVAVEIVVDRNGNISSAKAGARGTTISNVALWKKCEIAIMNCKLNAISTGPDTQVGMVVITFRLE</sequence>
<organism evidence="3 4">
    <name type="scientific">Solitalea koreensis</name>
    <dbReference type="NCBI Taxonomy" id="543615"/>
    <lineage>
        <taxon>Bacteria</taxon>
        <taxon>Pseudomonadati</taxon>
        <taxon>Bacteroidota</taxon>
        <taxon>Sphingobacteriia</taxon>
        <taxon>Sphingobacteriales</taxon>
        <taxon>Sphingobacteriaceae</taxon>
        <taxon>Solitalea</taxon>
    </lineage>
</organism>
<name>A0A521D1R7_9SPHI</name>
<feature type="compositionally biased region" description="Polar residues" evidence="1">
    <location>
        <begin position="172"/>
        <end position="185"/>
    </location>
</feature>
<gene>
    <name evidence="3" type="ORF">SAMN06265350_105138</name>
</gene>
<evidence type="ECO:0000313" key="3">
    <source>
        <dbReference type="EMBL" id="SMO65618.1"/>
    </source>
</evidence>
<feature type="transmembrane region" description="Helical" evidence="2">
    <location>
        <begin position="16"/>
        <end position="36"/>
    </location>
</feature>